<evidence type="ECO:0000313" key="2">
    <source>
        <dbReference type="Proteomes" id="UP000646827"/>
    </source>
</evidence>
<feature type="non-terminal residue" evidence="1">
    <location>
        <position position="122"/>
    </location>
</feature>
<evidence type="ECO:0000313" key="1">
    <source>
        <dbReference type="EMBL" id="KAG2214486.1"/>
    </source>
</evidence>
<reference evidence="1 2" key="1">
    <citation type="submission" date="2020-12" db="EMBL/GenBank/DDBJ databases">
        <title>Metabolic potential, ecology and presence of endohyphal bacteria is reflected in genomic diversity of Mucoromycotina.</title>
        <authorList>
            <person name="Muszewska A."/>
            <person name="Okrasinska A."/>
            <person name="Steczkiewicz K."/>
            <person name="Drgas O."/>
            <person name="Orlowska M."/>
            <person name="Perlinska-Lenart U."/>
            <person name="Aleksandrzak-Piekarczyk T."/>
            <person name="Szatraj K."/>
            <person name="Zielenkiewicz U."/>
            <person name="Pilsyk S."/>
            <person name="Malc E."/>
            <person name="Mieczkowski P."/>
            <person name="Kruszewska J.S."/>
            <person name="Biernat P."/>
            <person name="Pawlowska J."/>
        </authorList>
    </citation>
    <scope>NUCLEOTIDE SEQUENCE [LARGE SCALE GENOMIC DNA]</scope>
    <source>
        <strain evidence="1 2">CBS 142.35</strain>
    </source>
</reference>
<dbReference type="AlphaFoldDB" id="A0A8H7RRF4"/>
<gene>
    <name evidence="1" type="ORF">INT45_010231</name>
</gene>
<dbReference type="EMBL" id="JAEPRB010000616">
    <property type="protein sequence ID" value="KAG2214486.1"/>
    <property type="molecule type" value="Genomic_DNA"/>
</dbReference>
<organism evidence="1 2">
    <name type="scientific">Circinella minor</name>
    <dbReference type="NCBI Taxonomy" id="1195481"/>
    <lineage>
        <taxon>Eukaryota</taxon>
        <taxon>Fungi</taxon>
        <taxon>Fungi incertae sedis</taxon>
        <taxon>Mucoromycota</taxon>
        <taxon>Mucoromycotina</taxon>
        <taxon>Mucoromycetes</taxon>
        <taxon>Mucorales</taxon>
        <taxon>Lichtheimiaceae</taxon>
        <taxon>Circinella</taxon>
    </lineage>
</organism>
<comment type="caution">
    <text evidence="1">The sequence shown here is derived from an EMBL/GenBank/DDBJ whole genome shotgun (WGS) entry which is preliminary data.</text>
</comment>
<protein>
    <submittedName>
        <fullName evidence="1">Uncharacterized protein</fullName>
    </submittedName>
</protein>
<dbReference type="OrthoDB" id="2282385at2759"/>
<keyword evidence="2" id="KW-1185">Reference proteome</keyword>
<dbReference type="Proteomes" id="UP000646827">
    <property type="component" value="Unassembled WGS sequence"/>
</dbReference>
<proteinExistence type="predicted"/>
<name>A0A8H7RRF4_9FUNG</name>
<sequence length="122" mass="14453">IVLICIHDQIPLQAALCLRHFIDFYQQAMAHEHSENTIRQMNCSLTLYNKYSSIFEKYSKSRLNFPKNHALWKYAEDIKSHGVVRNYSTNSTELQHKRDAKKPAKRTNFHKNSFTEQVFVFC</sequence>
<accession>A0A8H7RRF4</accession>